<dbReference type="PROSITE" id="PS50931">
    <property type="entry name" value="HTH_LYSR"/>
    <property type="match status" value="1"/>
</dbReference>
<accession>A0A6G8IEY1</accession>
<dbReference type="InterPro" id="IPR000847">
    <property type="entry name" value="LysR_HTH_N"/>
</dbReference>
<name>A0A6G8IEY1_9BURK</name>
<evidence type="ECO:0000256" key="3">
    <source>
        <dbReference type="ARBA" id="ARBA00023125"/>
    </source>
</evidence>
<keyword evidence="2" id="KW-0805">Transcription regulation</keyword>
<dbReference type="Proteomes" id="UP000503162">
    <property type="component" value="Chromosome"/>
</dbReference>
<dbReference type="InterPro" id="IPR005119">
    <property type="entry name" value="LysR_subst-bd"/>
</dbReference>
<dbReference type="InterPro" id="IPR036388">
    <property type="entry name" value="WH-like_DNA-bd_sf"/>
</dbReference>
<dbReference type="CDD" id="cd08432">
    <property type="entry name" value="PBP2_GcdR_TrpI_HvrB_AmpR_like"/>
    <property type="match status" value="1"/>
</dbReference>
<dbReference type="PANTHER" id="PTHR30537">
    <property type="entry name" value="HTH-TYPE TRANSCRIPTIONAL REGULATOR"/>
    <property type="match status" value="1"/>
</dbReference>
<keyword evidence="7" id="KW-1185">Reference proteome</keyword>
<dbReference type="GO" id="GO:0003700">
    <property type="term" value="F:DNA-binding transcription factor activity"/>
    <property type="evidence" value="ECO:0007669"/>
    <property type="project" value="InterPro"/>
</dbReference>
<reference evidence="6 7" key="1">
    <citation type="submission" date="2020-03" db="EMBL/GenBank/DDBJ databases">
        <title>Hydrogenophaga sp. nov. isolated from cyanobacterial mat.</title>
        <authorList>
            <person name="Thorat V."/>
            <person name="Kirdat K."/>
            <person name="Tiwarekar B."/>
            <person name="Costa E.D."/>
            <person name="Yadav A."/>
        </authorList>
    </citation>
    <scope>NUCLEOTIDE SEQUENCE [LARGE SCALE GENOMIC DNA]</scope>
    <source>
        <strain evidence="6 7">BA0156</strain>
    </source>
</reference>
<sequence>MTPTKSSVARQLRHLSLDALRGYESAARLLSFTQAAEELSLTQSAISKQIRSMEEVLSCQLFVRGSRQLQLTEEGKVVLQGVQQALNALESSIGRLLSEHVETVTLTAWPSFVSMWLVPRLTRFRQVAPDVNVIIDSSEGVSNLEREGYDLAIRLPLDPLASPLARRLGTEEAFLVASPEVAAQIRKPVDLLSQTLIVYGPGRSRFPWMAWSEWLTRLGLEHRLGQKTVQFTQYDHAIQAAVQGGGVAIGRTPSITRTLREGRLQVVFPEHRIVGLHYYLVFAEQSVANPAVQRLAQWIEQELAAEAT</sequence>
<evidence type="ECO:0000256" key="4">
    <source>
        <dbReference type="ARBA" id="ARBA00023163"/>
    </source>
</evidence>
<feature type="domain" description="HTH lysR-type" evidence="5">
    <location>
        <begin position="15"/>
        <end position="72"/>
    </location>
</feature>
<proteinExistence type="inferred from homology"/>
<evidence type="ECO:0000313" key="7">
    <source>
        <dbReference type="Proteomes" id="UP000503162"/>
    </source>
</evidence>
<protein>
    <submittedName>
        <fullName evidence="6">LysR family transcriptional regulator</fullName>
    </submittedName>
</protein>
<dbReference type="KEGG" id="hcz:G9Q37_05975"/>
<dbReference type="SUPFAM" id="SSF53850">
    <property type="entry name" value="Periplasmic binding protein-like II"/>
    <property type="match status" value="1"/>
</dbReference>
<evidence type="ECO:0000256" key="2">
    <source>
        <dbReference type="ARBA" id="ARBA00023015"/>
    </source>
</evidence>
<dbReference type="EMBL" id="CP049989">
    <property type="protein sequence ID" value="QIM51722.1"/>
    <property type="molecule type" value="Genomic_DNA"/>
</dbReference>
<dbReference type="GO" id="GO:0043565">
    <property type="term" value="F:sequence-specific DNA binding"/>
    <property type="evidence" value="ECO:0007669"/>
    <property type="project" value="TreeGrafter"/>
</dbReference>
<evidence type="ECO:0000259" key="5">
    <source>
        <dbReference type="PROSITE" id="PS50931"/>
    </source>
</evidence>
<dbReference type="GO" id="GO:0006351">
    <property type="term" value="P:DNA-templated transcription"/>
    <property type="evidence" value="ECO:0007669"/>
    <property type="project" value="TreeGrafter"/>
</dbReference>
<comment type="similarity">
    <text evidence="1">Belongs to the LysR transcriptional regulatory family.</text>
</comment>
<dbReference type="InterPro" id="IPR036390">
    <property type="entry name" value="WH_DNA-bd_sf"/>
</dbReference>
<dbReference type="FunFam" id="1.10.10.10:FF:000038">
    <property type="entry name" value="Glycine cleavage system transcriptional activator"/>
    <property type="match status" value="1"/>
</dbReference>
<dbReference type="Pfam" id="PF03466">
    <property type="entry name" value="LysR_substrate"/>
    <property type="match status" value="1"/>
</dbReference>
<dbReference type="PRINTS" id="PR00039">
    <property type="entry name" value="HTHLYSR"/>
</dbReference>
<evidence type="ECO:0000256" key="1">
    <source>
        <dbReference type="ARBA" id="ARBA00009437"/>
    </source>
</evidence>
<organism evidence="6 7">
    <name type="scientific">Hydrogenophaga crocea</name>
    <dbReference type="NCBI Taxonomy" id="2716225"/>
    <lineage>
        <taxon>Bacteria</taxon>
        <taxon>Pseudomonadati</taxon>
        <taxon>Pseudomonadota</taxon>
        <taxon>Betaproteobacteria</taxon>
        <taxon>Burkholderiales</taxon>
        <taxon>Comamonadaceae</taxon>
        <taxon>Hydrogenophaga</taxon>
    </lineage>
</organism>
<gene>
    <name evidence="6" type="ORF">G9Q37_05975</name>
</gene>
<dbReference type="SUPFAM" id="SSF46785">
    <property type="entry name" value="Winged helix' DNA-binding domain"/>
    <property type="match status" value="1"/>
</dbReference>
<dbReference type="Pfam" id="PF00126">
    <property type="entry name" value="HTH_1"/>
    <property type="match status" value="1"/>
</dbReference>
<dbReference type="RefSeq" id="WP_166225952.1">
    <property type="nucleotide sequence ID" value="NZ_CP049989.1"/>
</dbReference>
<keyword evidence="4" id="KW-0804">Transcription</keyword>
<dbReference type="Gene3D" id="3.40.190.10">
    <property type="entry name" value="Periplasmic binding protein-like II"/>
    <property type="match status" value="2"/>
</dbReference>
<dbReference type="PANTHER" id="PTHR30537:SF26">
    <property type="entry name" value="GLYCINE CLEAVAGE SYSTEM TRANSCRIPTIONAL ACTIVATOR"/>
    <property type="match status" value="1"/>
</dbReference>
<keyword evidence="3" id="KW-0238">DNA-binding</keyword>
<dbReference type="AlphaFoldDB" id="A0A6G8IEY1"/>
<dbReference type="Gene3D" id="1.10.10.10">
    <property type="entry name" value="Winged helix-like DNA-binding domain superfamily/Winged helix DNA-binding domain"/>
    <property type="match status" value="1"/>
</dbReference>
<dbReference type="InterPro" id="IPR058163">
    <property type="entry name" value="LysR-type_TF_proteobact-type"/>
</dbReference>
<evidence type="ECO:0000313" key="6">
    <source>
        <dbReference type="EMBL" id="QIM51722.1"/>
    </source>
</evidence>